<name>A0A929G2B9_9PSEU</name>
<keyword evidence="1" id="KW-0808">Transferase</keyword>
<evidence type="ECO:0000313" key="4">
    <source>
        <dbReference type="EMBL" id="MBE9375623.1"/>
    </source>
</evidence>
<evidence type="ECO:0000256" key="2">
    <source>
        <dbReference type="ARBA" id="ARBA00023315"/>
    </source>
</evidence>
<dbReference type="PROSITE" id="PS51186">
    <property type="entry name" value="GNAT"/>
    <property type="match status" value="1"/>
</dbReference>
<feature type="domain" description="N-acetyltransferase" evidence="3">
    <location>
        <begin position="1"/>
        <end position="153"/>
    </location>
</feature>
<accession>A0A929G2B9</accession>
<protein>
    <submittedName>
        <fullName evidence="4">GNAT family N-acetyltransferase</fullName>
    </submittedName>
</protein>
<comment type="caution">
    <text evidence="4">The sequence shown here is derived from an EMBL/GenBank/DDBJ whole genome shotgun (WGS) entry which is preliminary data.</text>
</comment>
<organism evidence="4 5">
    <name type="scientific">Saccharopolyspora montiporae</name>
    <dbReference type="NCBI Taxonomy" id="2781240"/>
    <lineage>
        <taxon>Bacteria</taxon>
        <taxon>Bacillati</taxon>
        <taxon>Actinomycetota</taxon>
        <taxon>Actinomycetes</taxon>
        <taxon>Pseudonocardiales</taxon>
        <taxon>Pseudonocardiaceae</taxon>
        <taxon>Saccharopolyspora</taxon>
    </lineage>
</organism>
<dbReference type="InterPro" id="IPR016181">
    <property type="entry name" value="Acyl_CoA_acyltransferase"/>
</dbReference>
<proteinExistence type="predicted"/>
<dbReference type="CDD" id="cd04301">
    <property type="entry name" value="NAT_SF"/>
    <property type="match status" value="1"/>
</dbReference>
<dbReference type="Gene3D" id="3.40.630.30">
    <property type="match status" value="1"/>
</dbReference>
<dbReference type="Pfam" id="PF00583">
    <property type="entry name" value="Acetyltransf_1"/>
    <property type="match status" value="1"/>
</dbReference>
<dbReference type="SUPFAM" id="SSF55729">
    <property type="entry name" value="Acyl-CoA N-acyltransferases (Nat)"/>
    <property type="match status" value="1"/>
</dbReference>
<evidence type="ECO:0000256" key="1">
    <source>
        <dbReference type="ARBA" id="ARBA00022679"/>
    </source>
</evidence>
<evidence type="ECO:0000259" key="3">
    <source>
        <dbReference type="PROSITE" id="PS51186"/>
    </source>
</evidence>
<evidence type="ECO:0000313" key="5">
    <source>
        <dbReference type="Proteomes" id="UP000598360"/>
    </source>
</evidence>
<dbReference type="Proteomes" id="UP000598360">
    <property type="component" value="Unassembled WGS sequence"/>
</dbReference>
<dbReference type="PANTHER" id="PTHR43800:SF1">
    <property type="entry name" value="PEPTIDYL-LYSINE N-ACETYLTRANSFERASE YJAB"/>
    <property type="match status" value="1"/>
</dbReference>
<dbReference type="RefSeq" id="WP_193929074.1">
    <property type="nucleotide sequence ID" value="NZ_JADEYC010000023.1"/>
</dbReference>
<dbReference type="EMBL" id="JADEYC010000023">
    <property type="protein sequence ID" value="MBE9375623.1"/>
    <property type="molecule type" value="Genomic_DNA"/>
</dbReference>
<sequence length="169" mass="18438">MHIRAARAEELPRLQEIEVSAGAVFRDIGMPEIADDPPLSLDLLAAYQRSGRAWVAVGADDVPAGYAVLDVVDDRIHVAQLSVHADHARRGVGSMLLDRLGELALAAGLPALSLITFRQVPWNAPYYQRLGFRELSTEELGPGLAYLLATEAEHGFDLEQRVCMLRPAS</sequence>
<dbReference type="AlphaFoldDB" id="A0A929G2B9"/>
<dbReference type="GO" id="GO:0016747">
    <property type="term" value="F:acyltransferase activity, transferring groups other than amino-acyl groups"/>
    <property type="evidence" value="ECO:0007669"/>
    <property type="project" value="InterPro"/>
</dbReference>
<dbReference type="InterPro" id="IPR000182">
    <property type="entry name" value="GNAT_dom"/>
</dbReference>
<keyword evidence="2" id="KW-0012">Acyltransferase</keyword>
<gene>
    <name evidence="4" type="ORF">IQ251_14315</name>
</gene>
<keyword evidence="5" id="KW-1185">Reference proteome</keyword>
<dbReference type="PANTHER" id="PTHR43800">
    <property type="entry name" value="PEPTIDYL-LYSINE N-ACETYLTRANSFERASE YJAB"/>
    <property type="match status" value="1"/>
</dbReference>
<reference evidence="4" key="1">
    <citation type="submission" date="2020-10" db="EMBL/GenBank/DDBJ databases">
        <title>Diversity and distribution of actinomycetes associated with coral in the coast of Hainan.</title>
        <authorList>
            <person name="Li F."/>
        </authorList>
    </citation>
    <scope>NUCLEOTIDE SEQUENCE</scope>
    <source>
        <strain evidence="4">HNM0983</strain>
    </source>
</reference>